<evidence type="ECO:0000313" key="2">
    <source>
        <dbReference type="Proteomes" id="UP000182063"/>
    </source>
</evidence>
<proteinExistence type="predicted"/>
<dbReference type="RefSeq" id="WP_072597766.1">
    <property type="nucleotide sequence ID" value="NZ_CP018221.1"/>
</dbReference>
<name>A0A1L3ZWG8_9SPHN</name>
<gene>
    <name evidence="1" type="ORF">BSL82_12200</name>
</gene>
<keyword evidence="2" id="KW-1185">Reference proteome</keyword>
<reference evidence="2" key="1">
    <citation type="submission" date="2016-11" db="EMBL/GenBank/DDBJ databases">
        <title>Complete Genome Sequence of alachlor-degrading Sphingomonas sp. strain JJ-A5.</title>
        <authorList>
            <person name="Lee H."/>
            <person name="Ka J.-O."/>
        </authorList>
    </citation>
    <scope>NUCLEOTIDE SEQUENCE [LARGE SCALE GENOMIC DNA]</scope>
    <source>
        <strain evidence="2">JJ-A5</strain>
    </source>
</reference>
<dbReference type="AlphaFoldDB" id="A0A1L3ZWG8"/>
<accession>A0A1L3ZWG8</accession>
<organism evidence="1 2">
    <name type="scientific">Tardibacter chloracetimidivorans</name>
    <dbReference type="NCBI Taxonomy" id="1921510"/>
    <lineage>
        <taxon>Bacteria</taxon>
        <taxon>Pseudomonadati</taxon>
        <taxon>Pseudomonadota</taxon>
        <taxon>Alphaproteobacteria</taxon>
        <taxon>Sphingomonadales</taxon>
        <taxon>Sphingomonadaceae</taxon>
        <taxon>Tardibacter</taxon>
    </lineage>
</organism>
<dbReference type="KEGG" id="sphj:BSL82_12200"/>
<dbReference type="STRING" id="1921510.BSL82_12200"/>
<evidence type="ECO:0008006" key="3">
    <source>
        <dbReference type="Google" id="ProtNLM"/>
    </source>
</evidence>
<dbReference type="OrthoDB" id="7582204at2"/>
<dbReference type="EMBL" id="CP018221">
    <property type="protein sequence ID" value="API59978.1"/>
    <property type="molecule type" value="Genomic_DNA"/>
</dbReference>
<protein>
    <recommendedName>
        <fullName evidence="3">BON domain-containing protein</fullName>
    </recommendedName>
</protein>
<evidence type="ECO:0000313" key="1">
    <source>
        <dbReference type="EMBL" id="API59978.1"/>
    </source>
</evidence>
<sequence>MANIAKLLSGIFVVLLLTYAAFYGRGMGERTINDLTARANQELVNHNLVGVTVAFEASPVRRVAHLRGNLPPAQMAQAITIVRGVPGVAEAVWDQQ</sequence>
<dbReference type="Proteomes" id="UP000182063">
    <property type="component" value="Chromosome"/>
</dbReference>